<organism evidence="1">
    <name type="scientific">Arundo donax</name>
    <name type="common">Giant reed</name>
    <name type="synonym">Donax arundinaceus</name>
    <dbReference type="NCBI Taxonomy" id="35708"/>
    <lineage>
        <taxon>Eukaryota</taxon>
        <taxon>Viridiplantae</taxon>
        <taxon>Streptophyta</taxon>
        <taxon>Embryophyta</taxon>
        <taxon>Tracheophyta</taxon>
        <taxon>Spermatophyta</taxon>
        <taxon>Magnoliopsida</taxon>
        <taxon>Liliopsida</taxon>
        <taxon>Poales</taxon>
        <taxon>Poaceae</taxon>
        <taxon>PACMAD clade</taxon>
        <taxon>Arundinoideae</taxon>
        <taxon>Arundineae</taxon>
        <taxon>Arundo</taxon>
    </lineage>
</organism>
<proteinExistence type="predicted"/>
<reference evidence="1" key="1">
    <citation type="submission" date="2014-09" db="EMBL/GenBank/DDBJ databases">
        <authorList>
            <person name="Magalhaes I.L.F."/>
            <person name="Oliveira U."/>
            <person name="Santos F.R."/>
            <person name="Vidigal T.H.D.A."/>
            <person name="Brescovit A.D."/>
            <person name="Santos A.J."/>
        </authorList>
    </citation>
    <scope>NUCLEOTIDE SEQUENCE</scope>
    <source>
        <tissue evidence="1">Shoot tissue taken approximately 20 cm above the soil surface</tissue>
    </source>
</reference>
<reference evidence="1" key="2">
    <citation type="journal article" date="2015" name="Data Brief">
        <title>Shoot transcriptome of the giant reed, Arundo donax.</title>
        <authorList>
            <person name="Barrero R.A."/>
            <person name="Guerrero F.D."/>
            <person name="Moolhuijzen P."/>
            <person name="Goolsby J.A."/>
            <person name="Tidwell J."/>
            <person name="Bellgard S.E."/>
            <person name="Bellgard M.I."/>
        </authorList>
    </citation>
    <scope>NUCLEOTIDE SEQUENCE</scope>
    <source>
        <tissue evidence="1">Shoot tissue taken approximately 20 cm above the soil surface</tissue>
    </source>
</reference>
<protein>
    <submittedName>
        <fullName evidence="1">Uncharacterized protein</fullName>
    </submittedName>
</protein>
<dbReference type="EMBL" id="GBRH01196374">
    <property type="protein sequence ID" value="JAE01522.1"/>
    <property type="molecule type" value="Transcribed_RNA"/>
</dbReference>
<dbReference type="AlphaFoldDB" id="A0A0A9EN40"/>
<accession>A0A0A9EN40</accession>
<name>A0A0A9EN40_ARUDO</name>
<evidence type="ECO:0000313" key="1">
    <source>
        <dbReference type="EMBL" id="JAE01522.1"/>
    </source>
</evidence>
<sequence>MARLAAERFLMCLDNSAFFRWTKAALMSTSFVCSLR</sequence>